<dbReference type="PANTHER" id="PTHR43300">
    <property type="entry name" value="ACETYLTRANSFERASE"/>
    <property type="match status" value="1"/>
</dbReference>
<dbReference type="NCBIfam" id="TIGR03308">
    <property type="entry name" value="phn_thr-fam"/>
    <property type="match status" value="1"/>
</dbReference>
<dbReference type="Proteomes" id="UP000681075">
    <property type="component" value="Unassembled WGS sequence"/>
</dbReference>
<proteinExistence type="inferred from homology"/>
<name>A0A8S8X8W9_9PROT</name>
<dbReference type="SUPFAM" id="SSF51161">
    <property type="entry name" value="Trimeric LpxA-like enzymes"/>
    <property type="match status" value="1"/>
</dbReference>
<organism evidence="5 6">
    <name type="scientific">Roseiterribacter gracilis</name>
    <dbReference type="NCBI Taxonomy" id="2812848"/>
    <lineage>
        <taxon>Bacteria</taxon>
        <taxon>Pseudomonadati</taxon>
        <taxon>Pseudomonadota</taxon>
        <taxon>Alphaproteobacteria</taxon>
        <taxon>Rhodospirillales</taxon>
        <taxon>Roseiterribacteraceae</taxon>
        <taxon>Roseiterribacter</taxon>
    </lineage>
</organism>
<evidence type="ECO:0000256" key="3">
    <source>
        <dbReference type="ARBA" id="ARBA00022737"/>
    </source>
</evidence>
<dbReference type="PANTHER" id="PTHR43300:SF11">
    <property type="entry name" value="ACETYLTRANSFERASE RV3034C-RELATED"/>
    <property type="match status" value="1"/>
</dbReference>
<evidence type="ECO:0000313" key="6">
    <source>
        <dbReference type="Proteomes" id="UP000681075"/>
    </source>
</evidence>
<evidence type="ECO:0000256" key="2">
    <source>
        <dbReference type="ARBA" id="ARBA00022679"/>
    </source>
</evidence>
<comment type="similarity">
    <text evidence="1">Belongs to the transferase hexapeptide repeat family.</text>
</comment>
<dbReference type="Pfam" id="PF00132">
    <property type="entry name" value="Hexapep"/>
    <property type="match status" value="1"/>
</dbReference>
<dbReference type="Gene3D" id="2.160.10.10">
    <property type="entry name" value="Hexapeptide repeat proteins"/>
    <property type="match status" value="1"/>
</dbReference>
<keyword evidence="3" id="KW-0677">Repeat</keyword>
<comment type="caution">
    <text evidence="5">The sequence shown here is derived from an EMBL/GenBank/DDBJ whole genome shotgun (WGS) entry which is preliminary data.</text>
</comment>
<dbReference type="InterPro" id="IPR001451">
    <property type="entry name" value="Hexapep"/>
</dbReference>
<reference evidence="5" key="1">
    <citation type="submission" date="2021-02" db="EMBL/GenBank/DDBJ databases">
        <title>Genome sequence of Rhodospirillales sp. strain TMPK1 isolated from soil.</title>
        <authorList>
            <person name="Nakai R."/>
            <person name="Kusada H."/>
            <person name="Tamaki H."/>
        </authorList>
    </citation>
    <scope>NUCLEOTIDE SEQUENCE</scope>
    <source>
        <strain evidence="5">TMPK1</strain>
    </source>
</reference>
<keyword evidence="2" id="KW-0808">Transferase</keyword>
<dbReference type="InterPro" id="IPR050179">
    <property type="entry name" value="Trans_hexapeptide_repeat"/>
</dbReference>
<keyword evidence="4" id="KW-0012">Acyltransferase</keyword>
<gene>
    <name evidence="5" type="ORF">TMPK1_02160</name>
</gene>
<dbReference type="GO" id="GO:0016746">
    <property type="term" value="F:acyltransferase activity"/>
    <property type="evidence" value="ECO:0007669"/>
    <property type="project" value="UniProtKB-KW"/>
</dbReference>
<dbReference type="PROSITE" id="PS00101">
    <property type="entry name" value="HEXAPEP_TRANSFERASES"/>
    <property type="match status" value="1"/>
</dbReference>
<dbReference type="InterPro" id="IPR011004">
    <property type="entry name" value="Trimer_LpxA-like_sf"/>
</dbReference>
<dbReference type="CDD" id="cd03349">
    <property type="entry name" value="LbH_XAT"/>
    <property type="match status" value="1"/>
</dbReference>
<keyword evidence="6" id="KW-1185">Reference proteome</keyword>
<dbReference type="AlphaFoldDB" id="A0A8S8X8W9"/>
<dbReference type="EMBL" id="BOPV01000001">
    <property type="protein sequence ID" value="GIL37979.1"/>
    <property type="molecule type" value="Genomic_DNA"/>
</dbReference>
<dbReference type="RefSeq" id="WP_420240888.1">
    <property type="nucleotide sequence ID" value="NZ_BOPV01000001.1"/>
</dbReference>
<evidence type="ECO:0000256" key="4">
    <source>
        <dbReference type="ARBA" id="ARBA00023315"/>
    </source>
</evidence>
<evidence type="ECO:0000313" key="5">
    <source>
        <dbReference type="EMBL" id="GIL37979.1"/>
    </source>
</evidence>
<accession>A0A8S8X8W9</accession>
<protein>
    <submittedName>
        <fullName evidence="5">Acetyltransferase</fullName>
    </submittedName>
</protein>
<dbReference type="InterPro" id="IPR018357">
    <property type="entry name" value="Hexapep_transf_CS"/>
</dbReference>
<dbReference type="InterPro" id="IPR017694">
    <property type="entry name" value="Phosphonate_tfrase_rpt"/>
</dbReference>
<sequence length="229" mass="25792">MMGLIPIEQGQPSNPWIEGRWMTEKPMLHPSAVVQRCRFGQWTWIGANNKLLDSDILDWAYTGDGCDIYNSEVGKFCNIAANVRINPTNHPIQRATLHHFTYRSRSHHMADEDDADFFAWRKSFRTVIGPDVWIGHGALLMSGVKVGTGAIIGAGSVVTKDVPPYTIVVGNPGRIIRHRFDEATQAALERIAWWDWTHDQLKAALHDFRSLDGPAFAAKYDPAEVRMRA</sequence>
<evidence type="ECO:0000256" key="1">
    <source>
        <dbReference type="ARBA" id="ARBA00007274"/>
    </source>
</evidence>